<dbReference type="Gene3D" id="2.60.40.790">
    <property type="match status" value="1"/>
</dbReference>
<feature type="coiled-coil region" evidence="2">
    <location>
        <begin position="9"/>
        <end position="36"/>
    </location>
</feature>
<feature type="domain" description="SHSP" evidence="3">
    <location>
        <begin position="52"/>
        <end position="151"/>
    </location>
</feature>
<dbReference type="STRING" id="583356.Igag_1078"/>
<sequence length="151" mass="17792">MSDVIDEFFKRFEKRLKDLESEMIREVQRISREIERTFTSIRPSWYSYEAPRIHGETIEPLYTMRDLGDRIVIYLDLPYSATGTLDVKFSGNIMYISAKLKSKINLEDWSNRYRGVEVSEYKTAITLPFTPDPNNVRIRAKKGVVEIVIFK</sequence>
<evidence type="ECO:0000256" key="1">
    <source>
        <dbReference type="PROSITE-ProRule" id="PRU00285"/>
    </source>
</evidence>
<evidence type="ECO:0000313" key="4">
    <source>
        <dbReference type="EMBL" id="ADM27891.1"/>
    </source>
</evidence>
<dbReference type="AlphaFoldDB" id="E0SNU5"/>
<name>E0SNU5_IGNAA</name>
<dbReference type="KEGG" id="iag:Igag_1078"/>
<comment type="similarity">
    <text evidence="1">Belongs to the small heat shock protein (HSP20) family.</text>
</comment>
<evidence type="ECO:0000259" key="3">
    <source>
        <dbReference type="PROSITE" id="PS01031"/>
    </source>
</evidence>
<dbReference type="PROSITE" id="PS01031">
    <property type="entry name" value="SHSP"/>
    <property type="match status" value="1"/>
</dbReference>
<evidence type="ECO:0000313" key="5">
    <source>
        <dbReference type="Proteomes" id="UP000001304"/>
    </source>
</evidence>
<keyword evidence="5" id="KW-1185">Reference proteome</keyword>
<gene>
    <name evidence="4" type="ordered locus">Igag_1078</name>
</gene>
<dbReference type="SUPFAM" id="SSF49764">
    <property type="entry name" value="HSP20-like chaperones"/>
    <property type="match status" value="1"/>
</dbReference>
<protein>
    <recommendedName>
        <fullName evidence="3">SHSP domain-containing protein</fullName>
    </recommendedName>
</protein>
<dbReference type="BioCyc" id="IAGG583356:GHAH-1059-MONOMER"/>
<dbReference type="EMBL" id="CP002098">
    <property type="protein sequence ID" value="ADM27891.1"/>
    <property type="molecule type" value="Genomic_DNA"/>
</dbReference>
<keyword evidence="2" id="KW-0175">Coiled coil</keyword>
<dbReference type="HOGENOM" id="CLU_1727222_0_0_2"/>
<reference evidence="4 5" key="1">
    <citation type="journal article" date="2010" name="Stand. Genomic Sci.">
        <title>Complete genome sequence of Ignisphaera aggregans type strain (AQ1.S1).</title>
        <authorList>
            <person name="Goker M."/>
            <person name="Held B."/>
            <person name="Lapidus A."/>
            <person name="Nolan M."/>
            <person name="Spring S."/>
            <person name="Yasawong M."/>
            <person name="Lucas S."/>
            <person name="Glavina Del Rio T."/>
            <person name="Tice H."/>
            <person name="Cheng J.F."/>
            <person name="Goodwin L."/>
            <person name="Tapia R."/>
            <person name="Pitluck S."/>
            <person name="Liolios K."/>
            <person name="Ivanova N."/>
            <person name="Mavromatis K."/>
            <person name="Mikhailova N."/>
            <person name="Pati A."/>
            <person name="Chen A."/>
            <person name="Palaniappan K."/>
            <person name="Brambilla E."/>
            <person name="Land M."/>
            <person name="Hauser L."/>
            <person name="Chang Y.J."/>
            <person name="Jeffries C.D."/>
            <person name="Brettin T."/>
            <person name="Detter J.C."/>
            <person name="Han C."/>
            <person name="Rohde M."/>
            <person name="Sikorski J."/>
            <person name="Woyke T."/>
            <person name="Bristow J."/>
            <person name="Eisen J.A."/>
            <person name="Markowitz V."/>
            <person name="Hugenholtz P."/>
            <person name="Kyrpides N.C."/>
            <person name="Klenk H.P."/>
        </authorList>
    </citation>
    <scope>NUCLEOTIDE SEQUENCE [LARGE SCALE GENOMIC DNA]</scope>
    <source>
        <strain evidence="5">DSM 17230 / JCM 13409 / AQ1.S1</strain>
    </source>
</reference>
<dbReference type="InterPro" id="IPR002068">
    <property type="entry name" value="A-crystallin/Hsp20_dom"/>
</dbReference>
<evidence type="ECO:0000256" key="2">
    <source>
        <dbReference type="SAM" id="Coils"/>
    </source>
</evidence>
<dbReference type="InterPro" id="IPR008978">
    <property type="entry name" value="HSP20-like_chaperone"/>
</dbReference>
<organism evidence="4 5">
    <name type="scientific">Ignisphaera aggregans (strain DSM 17230 / JCM 13409 / AQ1.S1)</name>
    <dbReference type="NCBI Taxonomy" id="583356"/>
    <lineage>
        <taxon>Archaea</taxon>
        <taxon>Thermoproteota</taxon>
        <taxon>Thermoprotei</taxon>
        <taxon>Desulfurococcales</taxon>
        <taxon>Desulfurococcaceae</taxon>
        <taxon>Ignisphaera</taxon>
    </lineage>
</organism>
<dbReference type="CDD" id="cd00298">
    <property type="entry name" value="ACD_sHsps_p23-like"/>
    <property type="match status" value="1"/>
</dbReference>
<dbReference type="Proteomes" id="UP000001304">
    <property type="component" value="Chromosome"/>
</dbReference>
<proteinExistence type="inferred from homology"/>
<accession>E0SNU5</accession>